<evidence type="ECO:0000313" key="3">
    <source>
        <dbReference type="Proteomes" id="UP000025748"/>
    </source>
</evidence>
<dbReference type="Proteomes" id="UP000025748">
    <property type="component" value="Unassembled WGS sequence"/>
</dbReference>
<proteinExistence type="predicted"/>
<organism evidence="2 3">
    <name type="scientific">Bordetella hinzii OH87 BAL007II</name>
    <dbReference type="NCBI Taxonomy" id="1331262"/>
    <lineage>
        <taxon>Bacteria</taxon>
        <taxon>Pseudomonadati</taxon>
        <taxon>Pseudomonadota</taxon>
        <taxon>Betaproteobacteria</taxon>
        <taxon>Burkholderiales</taxon>
        <taxon>Alcaligenaceae</taxon>
        <taxon>Bordetella</taxon>
    </lineage>
</organism>
<feature type="compositionally biased region" description="Basic and acidic residues" evidence="1">
    <location>
        <begin position="11"/>
        <end position="36"/>
    </location>
</feature>
<reference evidence="2 3" key="1">
    <citation type="submission" date="2014-03" db="EMBL/GenBank/DDBJ databases">
        <title>Genome sequence of Bordetella hinzii.</title>
        <authorList>
            <person name="Register K."/>
            <person name="Harvill E."/>
            <person name="Goodfield L.L."/>
            <person name="Ivanov Y.V."/>
            <person name="Meyer J.A."/>
            <person name="Muse S.J."/>
            <person name="Jacobs N."/>
            <person name="Bendor L."/>
            <person name="Smallridge W.E."/>
            <person name="Brinkac L.M."/>
            <person name="Sanka R."/>
            <person name="Kim M."/>
            <person name="Losada L."/>
        </authorList>
    </citation>
    <scope>NUCLEOTIDE SEQUENCE [LARGE SCALE GENOMIC DNA]</scope>
    <source>
        <strain evidence="2 3">OH87 BAL007II</strain>
    </source>
</reference>
<name>A0ABR4R4V5_9BORD</name>
<feature type="region of interest" description="Disordered" evidence="1">
    <location>
        <begin position="1"/>
        <end position="36"/>
    </location>
</feature>
<feature type="non-terminal residue" evidence="2">
    <location>
        <position position="36"/>
    </location>
</feature>
<comment type="caution">
    <text evidence="2">The sequence shown here is derived from an EMBL/GenBank/DDBJ whole genome shotgun (WGS) entry which is preliminary data.</text>
</comment>
<gene>
    <name evidence="2" type="ORF">L544_1727</name>
</gene>
<protein>
    <recommendedName>
        <fullName evidence="4">Acyl-CoA dehydrogenase</fullName>
    </recommendedName>
</protein>
<evidence type="ECO:0000256" key="1">
    <source>
        <dbReference type="SAM" id="MobiDB-lite"/>
    </source>
</evidence>
<evidence type="ECO:0008006" key="4">
    <source>
        <dbReference type="Google" id="ProtNLM"/>
    </source>
</evidence>
<keyword evidence="3" id="KW-1185">Reference proteome</keyword>
<dbReference type="EMBL" id="JHEM01000005">
    <property type="protein sequence ID" value="KCB25609.1"/>
    <property type="molecule type" value="Genomic_DNA"/>
</dbReference>
<accession>A0ABR4R4V5</accession>
<sequence>MTEDQQTLRDAAQRFLKDRHPPARARRAGEASPAER</sequence>
<evidence type="ECO:0000313" key="2">
    <source>
        <dbReference type="EMBL" id="KCB25609.1"/>
    </source>
</evidence>